<dbReference type="SUPFAM" id="SSF52058">
    <property type="entry name" value="L domain-like"/>
    <property type="match status" value="1"/>
</dbReference>
<feature type="region of interest" description="Disordered" evidence="1">
    <location>
        <begin position="246"/>
        <end position="271"/>
    </location>
</feature>
<dbReference type="Proteomes" id="UP000481153">
    <property type="component" value="Unassembled WGS sequence"/>
</dbReference>
<dbReference type="Gene3D" id="3.80.10.10">
    <property type="entry name" value="Ribonuclease Inhibitor"/>
    <property type="match status" value="1"/>
</dbReference>
<keyword evidence="4" id="KW-1185">Reference proteome</keyword>
<evidence type="ECO:0008006" key="5">
    <source>
        <dbReference type="Google" id="ProtNLM"/>
    </source>
</evidence>
<comment type="caution">
    <text evidence="3">The sequence shown here is derived from an EMBL/GenBank/DDBJ whole genome shotgun (WGS) entry which is preliminary data.</text>
</comment>
<keyword evidence="2" id="KW-1133">Transmembrane helix</keyword>
<organism evidence="3 4">
    <name type="scientific">Aphanomyces euteiches</name>
    <dbReference type="NCBI Taxonomy" id="100861"/>
    <lineage>
        <taxon>Eukaryota</taxon>
        <taxon>Sar</taxon>
        <taxon>Stramenopiles</taxon>
        <taxon>Oomycota</taxon>
        <taxon>Saprolegniomycetes</taxon>
        <taxon>Saprolegniales</taxon>
        <taxon>Verrucalvaceae</taxon>
        <taxon>Aphanomyces</taxon>
    </lineage>
</organism>
<dbReference type="VEuPathDB" id="FungiDB:AeMF1_020266"/>
<feature type="transmembrane region" description="Helical" evidence="2">
    <location>
        <begin position="200"/>
        <end position="222"/>
    </location>
</feature>
<name>A0A6G0WD20_9STRA</name>
<dbReference type="EMBL" id="VJMJ01000250">
    <property type="protein sequence ID" value="KAF0725109.1"/>
    <property type="molecule type" value="Genomic_DNA"/>
</dbReference>
<accession>A0A6G0WD20</accession>
<evidence type="ECO:0000256" key="2">
    <source>
        <dbReference type="SAM" id="Phobius"/>
    </source>
</evidence>
<gene>
    <name evidence="3" type="ORF">Ae201684_016341</name>
</gene>
<keyword evidence="2" id="KW-0812">Transmembrane</keyword>
<evidence type="ECO:0000313" key="4">
    <source>
        <dbReference type="Proteomes" id="UP000481153"/>
    </source>
</evidence>
<sequence length="271" mass="30797">MVPNSSDLSYNIIREISTPMPSSLYFLNISHNTLQKNWIQTPLTVSVLDVSYNEGGMAWMPNVLWGVYLPKLSRLVFRGNQLDSLELSYNNFPMTPLAYLDLSDNPNLILSVDSAVWNRRDSLVLTVKQTLYEKIVHICDAKHGMVYSMLLYAVQYLPEGNAIYDTPYNRADIVTNVCFLGYTPPPYIYTTSYGDPSKAIFMQIILTVGLFSIGVLVAYFVGRRYIKRRNERTPFRRGTFCSYNASGYDNPSTEEAPPTAYSLPPPTPRQH</sequence>
<evidence type="ECO:0000313" key="3">
    <source>
        <dbReference type="EMBL" id="KAF0725109.1"/>
    </source>
</evidence>
<proteinExistence type="predicted"/>
<dbReference type="InterPro" id="IPR032675">
    <property type="entry name" value="LRR_dom_sf"/>
</dbReference>
<reference evidence="3 4" key="1">
    <citation type="submission" date="2019-07" db="EMBL/GenBank/DDBJ databases">
        <title>Genomics analysis of Aphanomyces spp. identifies a new class of oomycete effector associated with host adaptation.</title>
        <authorList>
            <person name="Gaulin E."/>
        </authorList>
    </citation>
    <scope>NUCLEOTIDE SEQUENCE [LARGE SCALE GENOMIC DNA]</scope>
    <source>
        <strain evidence="3 4">ATCC 201684</strain>
    </source>
</reference>
<dbReference type="AlphaFoldDB" id="A0A6G0WD20"/>
<keyword evidence="2" id="KW-0472">Membrane</keyword>
<protein>
    <recommendedName>
        <fullName evidence="5">Leucine-rich repeat-containing N-terminal plant-type domain-containing protein</fullName>
    </recommendedName>
</protein>
<evidence type="ECO:0000256" key="1">
    <source>
        <dbReference type="SAM" id="MobiDB-lite"/>
    </source>
</evidence>